<name>A0A6B2NR66_9RHOB</name>
<evidence type="ECO:0008006" key="3">
    <source>
        <dbReference type="Google" id="ProtNLM"/>
    </source>
</evidence>
<sequence>MFAVADTDKLVDDGVIAPEAAREIEARSRQAMVTLGINTVLCLGILSATGGLILWLQDPLAVAVVGLMLLAGGFAILSRGSGELRMFGNAAALIGAGMLCGGGTVELVSNHPQIAGQMLSVLGGLILAGAMFAFVRDLARAPFVTGAVALMGLAMHVGGLGYLIADNGVSGLLVSLFYFYTAGLLVAGGWLLDVRLITALAIVPFAQMLDTGTFYFHAAYVFYSPESTLSILQMAVLLAACLWVVGRYGERTARHARILAMLGFVVANLCALVGSLWGDVVGETIWGPAEPQVWTEGAWDAYSKAREAFRDTALVISEGVYSVLWAAALVALLFWSAHRGNRGLFNASLVFGVIHAYTQMFESFGEEPLAYVIGGLALIPIAWGMWRFDRWIKAQASAASGVQHPDG</sequence>
<keyword evidence="1" id="KW-0472">Membrane</keyword>
<feature type="transmembrane region" description="Helical" evidence="1">
    <location>
        <begin position="368"/>
        <end position="386"/>
    </location>
</feature>
<evidence type="ECO:0000313" key="2">
    <source>
        <dbReference type="EMBL" id="NDW46622.1"/>
    </source>
</evidence>
<reference evidence="2" key="1">
    <citation type="submission" date="2020-02" db="EMBL/GenBank/DDBJ databases">
        <title>Delineation of the pyrene-degrading pathway in Roseobacter clade bacteria by genomic analysis.</title>
        <authorList>
            <person name="Zhou H."/>
            <person name="Wang H."/>
        </authorList>
    </citation>
    <scope>NUCLEOTIDE SEQUENCE</scope>
    <source>
        <strain evidence="2">PrR005</strain>
    </source>
</reference>
<feature type="transmembrane region" description="Helical" evidence="1">
    <location>
        <begin position="229"/>
        <end position="246"/>
    </location>
</feature>
<feature type="transmembrane region" description="Helical" evidence="1">
    <location>
        <begin position="142"/>
        <end position="165"/>
    </location>
</feature>
<dbReference type="AlphaFoldDB" id="A0A6B2NR66"/>
<feature type="transmembrane region" description="Helical" evidence="1">
    <location>
        <begin position="258"/>
        <end position="278"/>
    </location>
</feature>
<feature type="transmembrane region" description="Helical" evidence="1">
    <location>
        <begin position="199"/>
        <end position="223"/>
    </location>
</feature>
<feature type="transmembrane region" description="Helical" evidence="1">
    <location>
        <begin position="60"/>
        <end position="78"/>
    </location>
</feature>
<evidence type="ECO:0000256" key="1">
    <source>
        <dbReference type="SAM" id="Phobius"/>
    </source>
</evidence>
<feature type="transmembrane region" description="Helical" evidence="1">
    <location>
        <begin position="32"/>
        <end position="54"/>
    </location>
</feature>
<accession>A0A6B2NR66</accession>
<feature type="transmembrane region" description="Helical" evidence="1">
    <location>
        <begin position="114"/>
        <end position="135"/>
    </location>
</feature>
<dbReference type="RefSeq" id="WP_164131639.1">
    <property type="nucleotide sequence ID" value="NZ_JAAGOX010000032.1"/>
</dbReference>
<feature type="transmembrane region" description="Helical" evidence="1">
    <location>
        <begin position="319"/>
        <end position="337"/>
    </location>
</feature>
<keyword evidence="1" id="KW-1133">Transmembrane helix</keyword>
<gene>
    <name evidence="2" type="ORF">G0P99_16845</name>
</gene>
<feature type="transmembrane region" description="Helical" evidence="1">
    <location>
        <begin position="344"/>
        <end position="362"/>
    </location>
</feature>
<dbReference type="EMBL" id="JAAGOX010000032">
    <property type="protein sequence ID" value="NDW46622.1"/>
    <property type="molecule type" value="Genomic_DNA"/>
</dbReference>
<organism evidence="2">
    <name type="scientific">Ruegeria sp. PrR005</name>
    <dbReference type="NCBI Taxonomy" id="2706882"/>
    <lineage>
        <taxon>Bacteria</taxon>
        <taxon>Pseudomonadati</taxon>
        <taxon>Pseudomonadota</taxon>
        <taxon>Alphaproteobacteria</taxon>
        <taxon>Rhodobacterales</taxon>
        <taxon>Roseobacteraceae</taxon>
        <taxon>Ruegeria</taxon>
    </lineage>
</organism>
<feature type="transmembrane region" description="Helical" evidence="1">
    <location>
        <begin position="171"/>
        <end position="192"/>
    </location>
</feature>
<feature type="transmembrane region" description="Helical" evidence="1">
    <location>
        <begin position="90"/>
        <end position="108"/>
    </location>
</feature>
<keyword evidence="1" id="KW-0812">Transmembrane</keyword>
<comment type="caution">
    <text evidence="2">The sequence shown here is derived from an EMBL/GenBank/DDBJ whole genome shotgun (WGS) entry which is preliminary data.</text>
</comment>
<protein>
    <recommendedName>
        <fullName evidence="3">DUF2157 domain-containing protein</fullName>
    </recommendedName>
</protein>
<proteinExistence type="predicted"/>